<accession>A0ACC5W5M0</accession>
<evidence type="ECO:0000313" key="1">
    <source>
        <dbReference type="EMBL" id="MCI4374348.1"/>
    </source>
</evidence>
<keyword evidence="2" id="KW-1185">Reference proteome</keyword>
<proteinExistence type="predicted"/>
<evidence type="ECO:0000313" key="2">
    <source>
        <dbReference type="Proteomes" id="UP000829447"/>
    </source>
</evidence>
<sequence>MDPKSEILLQTTGCTWLSPISKFLGVPLDQVNFIMCQMFGLAAAFWFRLCLSPQRVGPAVRHAVASFLGSFFVIFCFGWYSLHVFVLTFICYIILHRASVRTVHWYTMIAAMGYLTVCQVSRVFIFNYGILATDFSGWVSKWWRHLFSTIWW</sequence>
<dbReference type="Proteomes" id="UP000829447">
    <property type="component" value="Linkage Group LG1"/>
</dbReference>
<organism evidence="1 2">
    <name type="scientific">Pangasianodon gigas</name>
    <name type="common">Mekong giant catfish</name>
    <name type="synonym">Pangasius gigas</name>
    <dbReference type="NCBI Taxonomy" id="30993"/>
    <lineage>
        <taxon>Eukaryota</taxon>
        <taxon>Metazoa</taxon>
        <taxon>Chordata</taxon>
        <taxon>Craniata</taxon>
        <taxon>Vertebrata</taxon>
        <taxon>Euteleostomi</taxon>
        <taxon>Actinopterygii</taxon>
        <taxon>Neopterygii</taxon>
        <taxon>Teleostei</taxon>
        <taxon>Ostariophysi</taxon>
        <taxon>Siluriformes</taxon>
        <taxon>Pangasiidae</taxon>
        <taxon>Pangasianodon</taxon>
    </lineage>
</organism>
<comment type="caution">
    <text evidence="1">The sequence shown here is derived from an EMBL/GenBank/DDBJ whole genome shotgun (WGS) entry which is preliminary data.</text>
</comment>
<dbReference type="EMBL" id="CM040454">
    <property type="protein sequence ID" value="MCI4374348.1"/>
    <property type="molecule type" value="Genomic_DNA"/>
</dbReference>
<gene>
    <name evidence="1" type="ORF">PGIGA_G00005220</name>
</gene>
<protein>
    <submittedName>
        <fullName evidence="1">Uncharacterized protein</fullName>
    </submittedName>
</protein>
<name>A0ACC5W5M0_PANGG</name>
<reference evidence="1 2" key="1">
    <citation type="journal article" date="2022" name="bioRxiv">
        <title>An ancient truncated duplication of the anti-Mullerian hormone receptor type 2 gene is a potential conserved master sex determinant in the Pangasiidae catfish family.</title>
        <authorList>
            <person name="Wen M."/>
            <person name="Pan Q."/>
            <person name="Jouanno E."/>
            <person name="Montfort J."/>
            <person name="Zahm M."/>
            <person name="Cabau C."/>
            <person name="Klopp C."/>
            <person name="Iampietro C."/>
            <person name="Roques C."/>
            <person name="Bouchez O."/>
            <person name="Castinel A."/>
            <person name="Donnadieu C."/>
            <person name="Parrinello H."/>
            <person name="Poncet C."/>
            <person name="Belmonte E."/>
            <person name="Gautier V."/>
            <person name="Avarre J.-C."/>
            <person name="Dugue R."/>
            <person name="Gustiano R."/>
            <person name="Ha T.T.T."/>
            <person name="Campet M."/>
            <person name="Sriphairoj K."/>
            <person name="Ribolli J."/>
            <person name="de Almeida F.L."/>
            <person name="Desvignes T."/>
            <person name="Postlethwait J.H."/>
            <person name="Bucao C.F."/>
            <person name="Robinson-Rechavi M."/>
            <person name="Bobe J."/>
            <person name="Herpin A."/>
            <person name="Guiguen Y."/>
        </authorList>
    </citation>
    <scope>NUCLEOTIDE SEQUENCE [LARGE SCALE GENOMIC DNA]</scope>
    <source>
        <strain evidence="1">YG-Dec2019</strain>
    </source>
</reference>